<proteinExistence type="predicted"/>
<dbReference type="EMBL" id="MN739042">
    <property type="protein sequence ID" value="QHS85285.1"/>
    <property type="molecule type" value="Genomic_DNA"/>
</dbReference>
<protein>
    <submittedName>
        <fullName evidence="1">Uncharacterized protein</fullName>
    </submittedName>
</protein>
<name>A0A6C0AZA4_9ZZZZ</name>
<sequence length="114" mass="13574">MTYELITKDKLILMMGSFMDTFQDEISDTINRIKFVFIFYKDKSFIKYTLFSNSIQVISPELVKKLHTSLRKVSDTVELSDDNRYYEHTILWSSILNGRHNFIHYDSCSKEEIL</sequence>
<reference evidence="1" key="1">
    <citation type="journal article" date="2020" name="Nature">
        <title>Giant virus diversity and host interactions through global metagenomics.</title>
        <authorList>
            <person name="Schulz F."/>
            <person name="Roux S."/>
            <person name="Paez-Espino D."/>
            <person name="Jungbluth S."/>
            <person name="Walsh D.A."/>
            <person name="Denef V.J."/>
            <person name="McMahon K.D."/>
            <person name="Konstantinidis K.T."/>
            <person name="Eloe-Fadrosh E.A."/>
            <person name="Kyrpides N.C."/>
            <person name="Woyke T."/>
        </authorList>
    </citation>
    <scope>NUCLEOTIDE SEQUENCE</scope>
    <source>
        <strain evidence="1">GVMAG-M-3300009182-78</strain>
    </source>
</reference>
<evidence type="ECO:0000313" key="1">
    <source>
        <dbReference type="EMBL" id="QHS85285.1"/>
    </source>
</evidence>
<accession>A0A6C0AZA4</accession>
<dbReference type="AlphaFoldDB" id="A0A6C0AZA4"/>
<organism evidence="1">
    <name type="scientific">viral metagenome</name>
    <dbReference type="NCBI Taxonomy" id="1070528"/>
    <lineage>
        <taxon>unclassified sequences</taxon>
        <taxon>metagenomes</taxon>
        <taxon>organismal metagenomes</taxon>
    </lineage>
</organism>